<reference evidence="2 3" key="1">
    <citation type="submission" date="2018-11" db="EMBL/GenBank/DDBJ databases">
        <title>Complete genome sequence of Nocardioides baekrokdamisoli strain KCTC 39748.</title>
        <authorList>
            <person name="Kang S.W."/>
            <person name="Lee K.C."/>
            <person name="Kim K.K."/>
            <person name="Kim J.S."/>
            <person name="Kim D.S."/>
            <person name="Ko S.H."/>
            <person name="Yang S.H."/>
            <person name="Shin Y.K."/>
            <person name="Lee J.S."/>
        </authorList>
    </citation>
    <scope>NUCLEOTIDE SEQUENCE [LARGE SCALE GENOMIC DNA]</scope>
    <source>
        <strain evidence="2 3">KCTC 39748</strain>
    </source>
</reference>
<gene>
    <name evidence="2" type="ORF">Back2_23050</name>
</gene>
<evidence type="ECO:0000313" key="3">
    <source>
        <dbReference type="Proteomes" id="UP000271573"/>
    </source>
</evidence>
<dbReference type="EMBL" id="AP019307">
    <property type="protein sequence ID" value="BBH18018.1"/>
    <property type="molecule type" value="Genomic_DNA"/>
</dbReference>
<feature type="region of interest" description="Disordered" evidence="1">
    <location>
        <begin position="1"/>
        <end position="22"/>
    </location>
</feature>
<dbReference type="AlphaFoldDB" id="A0A3G9J330"/>
<dbReference type="Proteomes" id="UP000271573">
    <property type="component" value="Chromosome"/>
</dbReference>
<proteinExistence type="predicted"/>
<protein>
    <submittedName>
        <fullName evidence="2">Uncharacterized protein</fullName>
    </submittedName>
</protein>
<keyword evidence="3" id="KW-1185">Reference proteome</keyword>
<evidence type="ECO:0000313" key="2">
    <source>
        <dbReference type="EMBL" id="BBH18018.1"/>
    </source>
</evidence>
<organism evidence="2 3">
    <name type="scientific">Nocardioides baekrokdamisoli</name>
    <dbReference type="NCBI Taxonomy" id="1804624"/>
    <lineage>
        <taxon>Bacteria</taxon>
        <taxon>Bacillati</taxon>
        <taxon>Actinomycetota</taxon>
        <taxon>Actinomycetes</taxon>
        <taxon>Propionibacteriales</taxon>
        <taxon>Nocardioidaceae</taxon>
        <taxon>Nocardioides</taxon>
    </lineage>
</organism>
<name>A0A3G9J330_9ACTN</name>
<dbReference type="KEGG" id="nbe:Back2_23050"/>
<sequence length="161" mass="17552">MPAAGTCHFRHASDGEPLPDPRCTPGAITDAVTQANLRETICRRGGYTASVRPPLDLTEKVKRALMAAYGVGDRPMSSYEMDHETPIEVGGSPGSLLNLWPEPNDDRRLFGRNQYVNNDKDHVESTYGRGPVCAGTVTLEAVQKAFALDWTTVPALPGRRM</sequence>
<accession>A0A3G9J330</accession>
<evidence type="ECO:0000256" key="1">
    <source>
        <dbReference type="SAM" id="MobiDB-lite"/>
    </source>
</evidence>